<dbReference type="OrthoDB" id="3267178at2"/>
<evidence type="ECO:0000313" key="12">
    <source>
        <dbReference type="EMBL" id="RPF28505.1"/>
    </source>
</evidence>
<dbReference type="InterPro" id="IPR003849">
    <property type="entry name" value="Preprotein_translocase_YajC"/>
</dbReference>
<dbReference type="PANTHER" id="PTHR33909:SF1">
    <property type="entry name" value="SEC TRANSLOCON ACCESSORY COMPLEX SUBUNIT YAJC"/>
    <property type="match status" value="1"/>
</dbReference>
<evidence type="ECO:0000256" key="6">
    <source>
        <dbReference type="ARBA" id="ARBA00022927"/>
    </source>
</evidence>
<evidence type="ECO:0000256" key="4">
    <source>
        <dbReference type="ARBA" id="ARBA00022475"/>
    </source>
</evidence>
<keyword evidence="13" id="KW-1185">Reference proteome</keyword>
<protein>
    <submittedName>
        <fullName evidence="12">Preprotein translocase subunit YajC</fullName>
    </submittedName>
</protein>
<keyword evidence="6" id="KW-0653">Protein transport</keyword>
<evidence type="ECO:0000256" key="5">
    <source>
        <dbReference type="ARBA" id="ARBA00022692"/>
    </source>
</evidence>
<dbReference type="Proteomes" id="UP000280726">
    <property type="component" value="Unassembled WGS sequence"/>
</dbReference>
<evidence type="ECO:0000256" key="10">
    <source>
        <dbReference type="SAM" id="MobiDB-lite"/>
    </source>
</evidence>
<accession>A0A3N5A566</accession>
<keyword evidence="8" id="KW-0811">Translocation</keyword>
<dbReference type="EMBL" id="RKRA01000001">
    <property type="protein sequence ID" value="RPF28505.1"/>
    <property type="molecule type" value="Genomic_DNA"/>
</dbReference>
<feature type="transmembrane region" description="Helical" evidence="11">
    <location>
        <begin position="6"/>
        <end position="23"/>
    </location>
</feature>
<evidence type="ECO:0000256" key="9">
    <source>
        <dbReference type="ARBA" id="ARBA00023136"/>
    </source>
</evidence>
<comment type="subcellular location">
    <subcellularLocation>
        <location evidence="1">Cell membrane</location>
        <topology evidence="1">Single-pass membrane protein</topology>
    </subcellularLocation>
</comment>
<evidence type="ECO:0000313" key="13">
    <source>
        <dbReference type="Proteomes" id="UP000280726"/>
    </source>
</evidence>
<dbReference type="PANTHER" id="PTHR33909">
    <property type="entry name" value="SEC TRANSLOCON ACCESSORY COMPLEX SUBUNIT YAJC"/>
    <property type="match status" value="1"/>
</dbReference>
<evidence type="ECO:0000256" key="11">
    <source>
        <dbReference type="SAM" id="Phobius"/>
    </source>
</evidence>
<dbReference type="GO" id="GO:0005886">
    <property type="term" value="C:plasma membrane"/>
    <property type="evidence" value="ECO:0007669"/>
    <property type="project" value="UniProtKB-SubCell"/>
</dbReference>
<feature type="region of interest" description="Disordered" evidence="10">
    <location>
        <begin position="84"/>
        <end position="143"/>
    </location>
</feature>
<keyword evidence="3" id="KW-0813">Transport</keyword>
<keyword evidence="7 11" id="KW-1133">Transmembrane helix</keyword>
<keyword evidence="9 11" id="KW-0472">Membrane</keyword>
<evidence type="ECO:0000256" key="3">
    <source>
        <dbReference type="ARBA" id="ARBA00022448"/>
    </source>
</evidence>
<reference evidence="12 13" key="1">
    <citation type="submission" date="2018-11" db="EMBL/GenBank/DDBJ databases">
        <title>Sequencing the genomes of 1000 actinobacteria strains.</title>
        <authorList>
            <person name="Klenk H.-P."/>
        </authorList>
    </citation>
    <scope>NUCLEOTIDE SEQUENCE [LARGE SCALE GENOMIC DNA]</scope>
    <source>
        <strain evidence="12 13">DSM 14418</strain>
    </source>
</reference>
<dbReference type="Pfam" id="PF02699">
    <property type="entry name" value="YajC"/>
    <property type="match status" value="1"/>
</dbReference>
<dbReference type="GO" id="GO:0015031">
    <property type="term" value="P:protein transport"/>
    <property type="evidence" value="ECO:0007669"/>
    <property type="project" value="UniProtKB-KW"/>
</dbReference>
<evidence type="ECO:0000256" key="7">
    <source>
        <dbReference type="ARBA" id="ARBA00022989"/>
    </source>
</evidence>
<comment type="caution">
    <text evidence="12">The sequence shown here is derived from an EMBL/GenBank/DDBJ whole genome shotgun (WGS) entry which is preliminary data.</text>
</comment>
<keyword evidence="4" id="KW-1003">Cell membrane</keyword>
<organism evidence="12 13">
    <name type="scientific">Georgenia muralis</name>
    <dbReference type="NCBI Taxonomy" id="154117"/>
    <lineage>
        <taxon>Bacteria</taxon>
        <taxon>Bacillati</taxon>
        <taxon>Actinomycetota</taxon>
        <taxon>Actinomycetes</taxon>
        <taxon>Micrococcales</taxon>
        <taxon>Bogoriellaceae</taxon>
        <taxon>Georgenia</taxon>
    </lineage>
</organism>
<name>A0A3N5A566_9MICO</name>
<feature type="compositionally biased region" description="Basic and acidic residues" evidence="10">
    <location>
        <begin position="132"/>
        <end position="143"/>
    </location>
</feature>
<gene>
    <name evidence="12" type="ORF">EDD32_3032</name>
</gene>
<evidence type="ECO:0000256" key="1">
    <source>
        <dbReference type="ARBA" id="ARBA00004162"/>
    </source>
</evidence>
<keyword evidence="5 11" id="KW-0812">Transmembrane</keyword>
<dbReference type="NCBIfam" id="TIGR00739">
    <property type="entry name" value="yajC"/>
    <property type="match status" value="1"/>
</dbReference>
<proteinExistence type="inferred from homology"/>
<evidence type="ECO:0000256" key="2">
    <source>
        <dbReference type="ARBA" id="ARBA00006742"/>
    </source>
</evidence>
<dbReference type="AlphaFoldDB" id="A0A3N5A566"/>
<sequence length="143" mass="15006">MDPSILIFLALMLGMMWFISSRGKKQQAAARQKLEEALVPGTWVMTIGGFLGKIVDIDGDVITLESPSGVETIWNRTAIREAKEPPYASADEDEGEIDGVVVPDDAGALGGTPTAIDGTGTTGTGGLPPADRGPDGDRENPRP</sequence>
<dbReference type="RefSeq" id="WP_123918766.1">
    <property type="nucleotide sequence ID" value="NZ_RKRA01000001.1"/>
</dbReference>
<dbReference type="SMART" id="SM01323">
    <property type="entry name" value="YajC"/>
    <property type="match status" value="1"/>
</dbReference>
<comment type="similarity">
    <text evidence="2">Belongs to the YajC family.</text>
</comment>
<evidence type="ECO:0000256" key="8">
    <source>
        <dbReference type="ARBA" id="ARBA00023010"/>
    </source>
</evidence>